<evidence type="ECO:0000313" key="3">
    <source>
        <dbReference type="Proteomes" id="UP001176806"/>
    </source>
</evidence>
<sequence length="1087" mass="124262">MKTILSIIKNELKQRLFSWVTLIFFVMLVFQMIWYTEGSFKYFTNEGVLMNASSIFYRNYAGMGMLMIIIIAIATGSVLYKEIQYKSAQWTYALPISDKQFFIGRFLTAFLYLVILSTAMIVGNLLLPYSGIGGANRFGPVQWGPLFHGWIMFTIPNLFFYVSIVFFSIVFTRRIATSYLAVFLVVIIFLIAQTSYETGGGDNLIAYILADSGGYVSAQHYTELLTPIQKNTAYFKLSGYVLQNRLLWLGIALLLAMVSYFKFSFKYFIQAGVDKSKKIKETKNSVFTVPSIKLPEAIKQFRISDFLKKLWSLSKLEFMNIVRPTSFKIILGIILLMVFMQNVTWNATYYIGNELPISSNMTYFRMQWGVFVNMLIMIWAGELFFKDKTVNIWQITDSLPIPMWVVQLSRLVAIIGLSFVLSISFIFISIFTQILLGGASYIDLERFVEDLLLYRWAFLNFVLWVSLVFFVASLTSQRILTHILCVGFFIFLIISYEMGLIEDLRVGYGFTPGVEDYSEVSGYGIFQQSANWFFSLWLALAITLVMAGIWLWKRGSEKKWSNRLSFKNIQLGTISKFAMVVFFGLFLFLMSFINKNVYDIGNFTPEAEEERLDAEYEKAYKYLETKSQPKYETIDLALDFFPSKRRANFSADITLNNEKGVDTLFFNTKDFAQMTTIKLNGQELKVVKKNEAQNLTAYLVPHEIQKDSLLQLTLQGNKQYIGLVQSDFQADITYKGSFGSIQDFLPVIGYDSDKELQENRKRQEQGLHRLDSRMANIDDSFALTQNVFSTDANLVKGNLTISTESGQIPFTAGVLQKTETVDGRTVAHYTIDSPQVFNWHLGSSDYNVAKDSANKVAYSILHKPSHMFNVALYKEAITKGVYFMETHFGQKAVNNKLQLVEIHRWQDAKYTFANTIALSEKEGWVANTEGLQEKAYIYQTIGSGLTSLWVQKNVSIANVQGADMLVLALPEAMGLQFVKENLGKKAAELLIEKKTDKYAKDKNNEPNTEPTLLFSDGTDYLEENKGAIKLYELIGIIGKATFMETLKSSVKSDKPLIFKNLYFNLLRQVPRAKQKEVKEWFETVKPI</sequence>
<keyword evidence="3" id="KW-1185">Reference proteome</keyword>
<feature type="transmembrane region" description="Helical" evidence="1">
    <location>
        <begin position="452"/>
        <end position="472"/>
    </location>
</feature>
<feature type="transmembrane region" description="Helical" evidence="1">
    <location>
        <begin position="246"/>
        <end position="269"/>
    </location>
</feature>
<feature type="transmembrane region" description="Helical" evidence="1">
    <location>
        <begin position="101"/>
        <end position="127"/>
    </location>
</feature>
<evidence type="ECO:0000256" key="1">
    <source>
        <dbReference type="SAM" id="Phobius"/>
    </source>
</evidence>
<dbReference type="EMBL" id="JAUOEL010000007">
    <property type="protein sequence ID" value="MDO5976346.1"/>
    <property type="molecule type" value="Genomic_DNA"/>
</dbReference>
<accession>A0ABT8WTY4</accession>
<feature type="transmembrane region" description="Helical" evidence="1">
    <location>
        <begin position="479"/>
        <end position="496"/>
    </location>
</feature>
<evidence type="ECO:0000313" key="2">
    <source>
        <dbReference type="EMBL" id="MDO5976346.1"/>
    </source>
</evidence>
<name>A0ABT8WTY4_9FLAO</name>
<gene>
    <name evidence="2" type="ORF">Q4Q40_19275</name>
</gene>
<feature type="transmembrane region" description="Helical" evidence="1">
    <location>
        <begin position="363"/>
        <end position="385"/>
    </location>
</feature>
<keyword evidence="1" id="KW-0812">Transmembrane</keyword>
<organism evidence="2 3">
    <name type="scientific">Flavivirga jejuensis</name>
    <dbReference type="NCBI Taxonomy" id="870487"/>
    <lineage>
        <taxon>Bacteria</taxon>
        <taxon>Pseudomonadati</taxon>
        <taxon>Bacteroidota</taxon>
        <taxon>Flavobacteriia</taxon>
        <taxon>Flavobacteriales</taxon>
        <taxon>Flavobacteriaceae</taxon>
        <taxon>Flavivirga</taxon>
    </lineage>
</organism>
<comment type="caution">
    <text evidence="2">The sequence shown here is derived from an EMBL/GenBank/DDBJ whole genome shotgun (WGS) entry which is preliminary data.</text>
</comment>
<keyword evidence="1" id="KW-0472">Membrane</keyword>
<keyword evidence="1" id="KW-1133">Transmembrane helix</keyword>
<reference evidence="2" key="1">
    <citation type="submission" date="2023-07" db="EMBL/GenBank/DDBJ databases">
        <title>Two novel species in the genus Flavivirga.</title>
        <authorList>
            <person name="Kwon K."/>
        </authorList>
    </citation>
    <scope>NUCLEOTIDE SEQUENCE</scope>
    <source>
        <strain evidence="2">KACC 14158</strain>
    </source>
</reference>
<dbReference type="RefSeq" id="WP_303303630.1">
    <property type="nucleotide sequence ID" value="NZ_BAABDA010000028.1"/>
</dbReference>
<dbReference type="InterPro" id="IPR027268">
    <property type="entry name" value="Peptidase_M4/M1_CTD_sf"/>
</dbReference>
<dbReference type="Gene3D" id="1.10.390.10">
    <property type="entry name" value="Neutral Protease Domain 2"/>
    <property type="match status" value="1"/>
</dbReference>
<feature type="transmembrane region" description="Helical" evidence="1">
    <location>
        <begin position="329"/>
        <end position="351"/>
    </location>
</feature>
<protein>
    <submittedName>
        <fullName evidence="2">ABC transporter permease</fullName>
    </submittedName>
</protein>
<feature type="transmembrane region" description="Helical" evidence="1">
    <location>
        <begin position="147"/>
        <end position="171"/>
    </location>
</feature>
<proteinExistence type="predicted"/>
<feature type="transmembrane region" description="Helical" evidence="1">
    <location>
        <begin position="55"/>
        <end position="80"/>
    </location>
</feature>
<feature type="transmembrane region" description="Helical" evidence="1">
    <location>
        <begin position="178"/>
        <end position="196"/>
    </location>
</feature>
<feature type="transmembrane region" description="Helical" evidence="1">
    <location>
        <begin position="532"/>
        <end position="552"/>
    </location>
</feature>
<feature type="transmembrane region" description="Helical" evidence="1">
    <location>
        <begin position="411"/>
        <end position="432"/>
    </location>
</feature>
<feature type="transmembrane region" description="Helical" evidence="1">
    <location>
        <begin position="573"/>
        <end position="593"/>
    </location>
</feature>
<feature type="transmembrane region" description="Helical" evidence="1">
    <location>
        <begin position="16"/>
        <end position="35"/>
    </location>
</feature>
<dbReference type="Proteomes" id="UP001176806">
    <property type="component" value="Unassembled WGS sequence"/>
</dbReference>